<comment type="caution">
    <text evidence="3">The sequence shown here is derived from an EMBL/GenBank/DDBJ whole genome shotgun (WGS) entry which is preliminary data.</text>
</comment>
<dbReference type="Proteomes" id="UP001482620">
    <property type="component" value="Unassembled WGS sequence"/>
</dbReference>
<evidence type="ECO:0000259" key="2">
    <source>
        <dbReference type="Pfam" id="PF02318"/>
    </source>
</evidence>
<sequence length="260" mass="30515">MDRAACKLQSNKHSNQQRRSLEVCNGHHTSFLFNTVDHADILERPSTFWLTFDPVVFFINELKSKIEREDTKRELLGKQTSLTESYCIRCLQPFKFLVNIKRQCLDCRIYVCKSCSRISKREQGWVCDPCHMARVLKIGTLEWYHENVRARFKRFGSAKVMRSLFKRLSEEHSCSQSDHGAATEEERRRRLGASGRYPNINVAKKKKEKHMCFKEIYKQSPMSLTHRACLRSTQTDMRSTAWMQQTHNTSKGTACRYVHP</sequence>
<dbReference type="PANTHER" id="PTHR14555">
    <property type="entry name" value="MYELIN-ASSOCIATED OLIGODENDROCYTIC BASIC PROTEIN MOBP -RELATED"/>
    <property type="match status" value="1"/>
</dbReference>
<name>A0ABV0SJ07_9TELE</name>
<proteinExistence type="predicted"/>
<dbReference type="InterPro" id="IPR051745">
    <property type="entry name" value="Intracell_Transport_Effector"/>
</dbReference>
<feature type="domain" description="FYVE-type zinc finger" evidence="2">
    <location>
        <begin position="59"/>
        <end position="148"/>
    </location>
</feature>
<dbReference type="InterPro" id="IPR041282">
    <property type="entry name" value="FYVE_2"/>
</dbReference>
<dbReference type="CDD" id="cd15752">
    <property type="entry name" value="FYVE_SlaC2-a"/>
    <property type="match status" value="1"/>
</dbReference>
<feature type="compositionally biased region" description="Polar residues" evidence="1">
    <location>
        <begin position="240"/>
        <end position="252"/>
    </location>
</feature>
<organism evidence="3 4">
    <name type="scientific">Ilyodon furcidens</name>
    <name type="common">goldbreast splitfin</name>
    <dbReference type="NCBI Taxonomy" id="33524"/>
    <lineage>
        <taxon>Eukaryota</taxon>
        <taxon>Metazoa</taxon>
        <taxon>Chordata</taxon>
        <taxon>Craniata</taxon>
        <taxon>Vertebrata</taxon>
        <taxon>Euteleostomi</taxon>
        <taxon>Actinopterygii</taxon>
        <taxon>Neopterygii</taxon>
        <taxon>Teleostei</taxon>
        <taxon>Neoteleostei</taxon>
        <taxon>Acanthomorphata</taxon>
        <taxon>Ovalentaria</taxon>
        <taxon>Atherinomorphae</taxon>
        <taxon>Cyprinodontiformes</taxon>
        <taxon>Goodeidae</taxon>
        <taxon>Ilyodon</taxon>
    </lineage>
</organism>
<dbReference type="Pfam" id="PF02318">
    <property type="entry name" value="FYVE_2"/>
    <property type="match status" value="1"/>
</dbReference>
<evidence type="ECO:0000313" key="4">
    <source>
        <dbReference type="Proteomes" id="UP001482620"/>
    </source>
</evidence>
<dbReference type="InterPro" id="IPR013083">
    <property type="entry name" value="Znf_RING/FYVE/PHD"/>
</dbReference>
<dbReference type="Gene3D" id="3.30.40.10">
    <property type="entry name" value="Zinc/RING finger domain, C3HC4 (zinc finger)"/>
    <property type="match status" value="1"/>
</dbReference>
<evidence type="ECO:0000313" key="3">
    <source>
        <dbReference type="EMBL" id="MEQ2220235.1"/>
    </source>
</evidence>
<feature type="region of interest" description="Disordered" evidence="1">
    <location>
        <begin position="240"/>
        <end position="260"/>
    </location>
</feature>
<gene>
    <name evidence="3" type="ORF">ILYODFUR_003273</name>
</gene>
<keyword evidence="4" id="KW-1185">Reference proteome</keyword>
<dbReference type="PANTHER" id="PTHR14555:SF1">
    <property type="entry name" value="MELANOPHILIN"/>
    <property type="match status" value="1"/>
</dbReference>
<dbReference type="SUPFAM" id="SSF57903">
    <property type="entry name" value="FYVE/PHD zinc finger"/>
    <property type="match status" value="1"/>
</dbReference>
<evidence type="ECO:0000256" key="1">
    <source>
        <dbReference type="SAM" id="MobiDB-lite"/>
    </source>
</evidence>
<dbReference type="InterPro" id="IPR011011">
    <property type="entry name" value="Znf_FYVE_PHD"/>
</dbReference>
<accession>A0ABV0SJ07</accession>
<protein>
    <recommendedName>
        <fullName evidence="2">FYVE-type zinc finger domain-containing protein</fullName>
    </recommendedName>
</protein>
<dbReference type="EMBL" id="JAHRIQ010000167">
    <property type="protein sequence ID" value="MEQ2220235.1"/>
    <property type="molecule type" value="Genomic_DNA"/>
</dbReference>
<reference evidence="3 4" key="1">
    <citation type="submission" date="2021-06" db="EMBL/GenBank/DDBJ databases">
        <authorList>
            <person name="Palmer J.M."/>
        </authorList>
    </citation>
    <scope>NUCLEOTIDE SEQUENCE [LARGE SCALE GENOMIC DNA]</scope>
    <source>
        <strain evidence="4">if_2019</strain>
        <tissue evidence="3">Muscle</tissue>
    </source>
</reference>
<dbReference type="InterPro" id="IPR037442">
    <property type="entry name" value="Melanophilin_FYVE-rel_dom"/>
</dbReference>